<dbReference type="EMBL" id="BJMV01000013">
    <property type="protein sequence ID" value="GEB86414.1"/>
    <property type="molecule type" value="Genomic_DNA"/>
</dbReference>
<evidence type="ECO:0000313" key="13">
    <source>
        <dbReference type="EMBL" id="GEB86414.1"/>
    </source>
</evidence>
<comment type="subcellular location">
    <subcellularLocation>
        <location evidence="1">Cell membrane</location>
        <topology evidence="1">Multi-pass membrane protein</topology>
    </subcellularLocation>
</comment>
<keyword evidence="6 10" id="KW-0472">Membrane</keyword>
<dbReference type="InterPro" id="IPR003660">
    <property type="entry name" value="HAMP_dom"/>
</dbReference>
<evidence type="ECO:0000256" key="3">
    <source>
        <dbReference type="ARBA" id="ARBA00022500"/>
    </source>
</evidence>
<evidence type="ECO:0000256" key="10">
    <source>
        <dbReference type="SAM" id="Phobius"/>
    </source>
</evidence>
<evidence type="ECO:0000256" key="2">
    <source>
        <dbReference type="ARBA" id="ARBA00022475"/>
    </source>
</evidence>
<evidence type="ECO:0000259" key="11">
    <source>
        <dbReference type="PROSITE" id="PS50111"/>
    </source>
</evidence>
<dbReference type="Gene3D" id="6.10.340.10">
    <property type="match status" value="1"/>
</dbReference>
<evidence type="ECO:0000256" key="6">
    <source>
        <dbReference type="ARBA" id="ARBA00023136"/>
    </source>
</evidence>
<dbReference type="PANTHER" id="PTHR43531:SF11">
    <property type="entry name" value="METHYL-ACCEPTING CHEMOTAXIS PROTEIN 3"/>
    <property type="match status" value="1"/>
</dbReference>
<comment type="caution">
    <text evidence="13">The sequence shown here is derived from an EMBL/GenBank/DDBJ whole genome shotgun (WGS) entry which is preliminary data.</text>
</comment>
<dbReference type="GO" id="GO:0007165">
    <property type="term" value="P:signal transduction"/>
    <property type="evidence" value="ECO:0007669"/>
    <property type="project" value="UniProtKB-KW"/>
</dbReference>
<reference evidence="13 14" key="1">
    <citation type="submission" date="2019-06" db="EMBL/GenBank/DDBJ databases">
        <title>Whole genome shotgun sequence of Acetobacter peroxydans NBRC 13755.</title>
        <authorList>
            <person name="Hosoyama A."/>
            <person name="Uohara A."/>
            <person name="Ohji S."/>
            <person name="Ichikawa N."/>
        </authorList>
    </citation>
    <scope>NUCLEOTIDE SEQUENCE [LARGE SCALE GENOMIC DNA]</scope>
    <source>
        <strain evidence="13 14">NBRC 13755</strain>
    </source>
</reference>
<feature type="domain" description="Methyl-accepting transducer" evidence="11">
    <location>
        <begin position="312"/>
        <end position="541"/>
    </location>
</feature>
<dbReference type="FunFam" id="1.10.287.950:FF:000001">
    <property type="entry name" value="Methyl-accepting chemotaxis sensory transducer"/>
    <property type="match status" value="1"/>
</dbReference>
<evidence type="ECO:0000256" key="8">
    <source>
        <dbReference type="PROSITE-ProRule" id="PRU00284"/>
    </source>
</evidence>
<gene>
    <name evidence="13" type="ORF">APE01nite_22110</name>
</gene>
<feature type="coiled-coil region" evidence="9">
    <location>
        <begin position="218"/>
        <end position="263"/>
    </location>
</feature>
<dbReference type="InterPro" id="IPR051310">
    <property type="entry name" value="MCP_chemotaxis"/>
</dbReference>
<dbReference type="PROSITE" id="PS50111">
    <property type="entry name" value="CHEMOTAXIS_TRANSDUC_2"/>
    <property type="match status" value="1"/>
</dbReference>
<feature type="domain" description="HAMP" evidence="12">
    <location>
        <begin position="255"/>
        <end position="307"/>
    </location>
</feature>
<keyword evidence="14" id="KW-1185">Reference proteome</keyword>
<evidence type="ECO:0000313" key="14">
    <source>
        <dbReference type="Proteomes" id="UP000317730"/>
    </source>
</evidence>
<evidence type="ECO:0000256" key="5">
    <source>
        <dbReference type="ARBA" id="ARBA00022989"/>
    </source>
</evidence>
<keyword evidence="2" id="KW-1003">Cell membrane</keyword>
<dbReference type="CDD" id="cd06225">
    <property type="entry name" value="HAMP"/>
    <property type="match status" value="1"/>
</dbReference>
<keyword evidence="9" id="KW-0175">Coiled coil</keyword>
<proteinExistence type="inferred from homology"/>
<dbReference type="SUPFAM" id="SSF58104">
    <property type="entry name" value="Methyl-accepting chemotaxis protein (MCP) signaling domain"/>
    <property type="match status" value="1"/>
</dbReference>
<dbReference type="InterPro" id="IPR033463">
    <property type="entry name" value="sCache_3"/>
</dbReference>
<dbReference type="GO" id="GO:0004888">
    <property type="term" value="F:transmembrane signaling receptor activity"/>
    <property type="evidence" value="ECO:0007669"/>
    <property type="project" value="InterPro"/>
</dbReference>
<accession>A0A4Y3TXC2</accession>
<sequence length="571" mass="60904">MCTAVSILERDMPTVHVMWGVNGAAQRVTADSLASHYTDHRMTDAIARAAGGRAVLFVADENGHNFVRRMISDANDTSEASQRSLGMPLDPATPAYKALAQGNSAEGETVLLGTRYYVSYLPIFSPAGKVVGSINVAVTANKADSVIDNFIWTIGIVAGGVMLLAAIGMAYVTRRMLRPLPVITHSMRRLAEGDIATAVPYADRRDEIGTMASAVEVFRQAAIDKTRLEQEAEAARRQQEAERQAAQKKAQDAANQLQTATDSLADGLQKMSGGDLSVQIQTRFAADLEPLRENFNQSIMQLAGAFESVSGSAYSISNSTRELSSAADNLSRRTEQQAATLEETSAALTQITQRVQKTTEETRHAHTVVNASRNDAEQAGHVVRKAVDAMSRIDASSREISGIVGLINDVAFQTNILALNASVEAARAGDAGRGFAVVATEVRNLAHRSAEAVKEISTLITSSTGQVRDGVQSVQETGEALHRIVAQVEEISSLVSNIATAAQDQATSISELNLAMTSMEQTTQQNAAVAEQSAAASHNLATMATELQKLVSRFELGNTAGIANQVLPQLR</sequence>
<organism evidence="13 14">
    <name type="scientific">Acetobacter peroxydans</name>
    <dbReference type="NCBI Taxonomy" id="104098"/>
    <lineage>
        <taxon>Bacteria</taxon>
        <taxon>Pseudomonadati</taxon>
        <taxon>Pseudomonadota</taxon>
        <taxon>Alphaproteobacteria</taxon>
        <taxon>Acetobacterales</taxon>
        <taxon>Acetobacteraceae</taxon>
        <taxon>Acetobacter</taxon>
    </lineage>
</organism>
<dbReference type="Proteomes" id="UP000317730">
    <property type="component" value="Unassembled WGS sequence"/>
</dbReference>
<dbReference type="SMART" id="SM00304">
    <property type="entry name" value="HAMP"/>
    <property type="match status" value="2"/>
</dbReference>
<evidence type="ECO:0000256" key="9">
    <source>
        <dbReference type="SAM" id="Coils"/>
    </source>
</evidence>
<name>A0A4Y3TXC2_9PROT</name>
<evidence type="ECO:0000256" key="1">
    <source>
        <dbReference type="ARBA" id="ARBA00004651"/>
    </source>
</evidence>
<dbReference type="CDD" id="cd11386">
    <property type="entry name" value="MCP_signal"/>
    <property type="match status" value="1"/>
</dbReference>
<keyword evidence="3" id="KW-0145">Chemotaxis</keyword>
<dbReference type="PANTHER" id="PTHR43531">
    <property type="entry name" value="PROTEIN ICFG"/>
    <property type="match status" value="1"/>
</dbReference>
<dbReference type="SUPFAM" id="SSF158472">
    <property type="entry name" value="HAMP domain-like"/>
    <property type="match status" value="1"/>
</dbReference>
<dbReference type="SUPFAM" id="SSF103190">
    <property type="entry name" value="Sensory domain-like"/>
    <property type="match status" value="1"/>
</dbReference>
<dbReference type="InterPro" id="IPR004090">
    <property type="entry name" value="Chemotax_Me-accpt_rcpt"/>
</dbReference>
<dbReference type="Gene3D" id="1.10.287.950">
    <property type="entry name" value="Methyl-accepting chemotaxis protein"/>
    <property type="match status" value="1"/>
</dbReference>
<keyword evidence="5 10" id="KW-1133">Transmembrane helix</keyword>
<dbReference type="InterPro" id="IPR029151">
    <property type="entry name" value="Sensor-like_sf"/>
</dbReference>
<feature type="domain" description="HAMP" evidence="12">
    <location>
        <begin position="174"/>
        <end position="227"/>
    </location>
</feature>
<dbReference type="GO" id="GO:0005886">
    <property type="term" value="C:plasma membrane"/>
    <property type="evidence" value="ECO:0007669"/>
    <property type="project" value="UniProtKB-SubCell"/>
</dbReference>
<protein>
    <submittedName>
        <fullName evidence="13">Methyl-accepting chemotaxis protein</fullName>
    </submittedName>
</protein>
<dbReference type="PROSITE" id="PS50885">
    <property type="entry name" value="HAMP"/>
    <property type="match status" value="2"/>
</dbReference>
<dbReference type="Pfam" id="PF17202">
    <property type="entry name" value="sCache_3_3"/>
    <property type="match status" value="1"/>
</dbReference>
<dbReference type="SMART" id="SM00283">
    <property type="entry name" value="MA"/>
    <property type="match status" value="1"/>
</dbReference>
<keyword evidence="8" id="KW-0807">Transducer</keyword>
<dbReference type="AlphaFoldDB" id="A0A4Y3TXC2"/>
<dbReference type="InterPro" id="IPR004089">
    <property type="entry name" value="MCPsignal_dom"/>
</dbReference>
<feature type="transmembrane region" description="Helical" evidence="10">
    <location>
        <begin position="150"/>
        <end position="172"/>
    </location>
</feature>
<evidence type="ECO:0000256" key="4">
    <source>
        <dbReference type="ARBA" id="ARBA00022692"/>
    </source>
</evidence>
<keyword evidence="4 10" id="KW-0812">Transmembrane</keyword>
<evidence type="ECO:0000256" key="7">
    <source>
        <dbReference type="ARBA" id="ARBA00029447"/>
    </source>
</evidence>
<comment type="similarity">
    <text evidence="7">Belongs to the methyl-accepting chemotaxis (MCP) protein family.</text>
</comment>
<dbReference type="PRINTS" id="PR00260">
    <property type="entry name" value="CHEMTRNSDUCR"/>
</dbReference>
<evidence type="ECO:0000259" key="12">
    <source>
        <dbReference type="PROSITE" id="PS50885"/>
    </source>
</evidence>
<dbReference type="GO" id="GO:0006935">
    <property type="term" value="P:chemotaxis"/>
    <property type="evidence" value="ECO:0007669"/>
    <property type="project" value="UniProtKB-KW"/>
</dbReference>
<dbReference type="Pfam" id="PF00015">
    <property type="entry name" value="MCPsignal"/>
    <property type="match status" value="1"/>
</dbReference>
<dbReference type="Pfam" id="PF00672">
    <property type="entry name" value="HAMP"/>
    <property type="match status" value="1"/>
</dbReference>